<organism evidence="2 3">
    <name type="scientific">Sphingomonas daechungensis</name>
    <dbReference type="NCBI Taxonomy" id="1176646"/>
    <lineage>
        <taxon>Bacteria</taxon>
        <taxon>Pseudomonadati</taxon>
        <taxon>Pseudomonadota</taxon>
        <taxon>Alphaproteobacteria</taxon>
        <taxon>Sphingomonadales</taxon>
        <taxon>Sphingomonadaceae</taxon>
        <taxon>Sphingomonas</taxon>
    </lineage>
</organism>
<evidence type="ECO:0000313" key="3">
    <source>
        <dbReference type="Proteomes" id="UP000516134"/>
    </source>
</evidence>
<evidence type="ECO:0000256" key="1">
    <source>
        <dbReference type="SAM" id="Phobius"/>
    </source>
</evidence>
<dbReference type="EMBL" id="CP060780">
    <property type="protein sequence ID" value="QNP43507.1"/>
    <property type="molecule type" value="Genomic_DNA"/>
</dbReference>
<reference evidence="2 3" key="1">
    <citation type="submission" date="2020-08" db="EMBL/GenBank/DDBJ databases">
        <title>Genome sequence of Sphingomonas daechungensis KACC 18115T.</title>
        <authorList>
            <person name="Hyun D.-W."/>
            <person name="Bae J.-W."/>
        </authorList>
    </citation>
    <scope>NUCLEOTIDE SEQUENCE [LARGE SCALE GENOMIC DNA]</scope>
    <source>
        <strain evidence="2 3">KACC 18115</strain>
    </source>
</reference>
<evidence type="ECO:0008006" key="4">
    <source>
        <dbReference type="Google" id="ProtNLM"/>
    </source>
</evidence>
<dbReference type="RefSeq" id="WP_187714937.1">
    <property type="nucleotide sequence ID" value="NZ_BAABJC010000001.1"/>
</dbReference>
<proteinExistence type="predicted"/>
<feature type="transmembrane region" description="Helical" evidence="1">
    <location>
        <begin position="105"/>
        <end position="123"/>
    </location>
</feature>
<keyword evidence="1" id="KW-0812">Transmembrane</keyword>
<keyword evidence="1" id="KW-1133">Transmembrane helix</keyword>
<name>A0ABX6T0Z6_9SPHN</name>
<protein>
    <recommendedName>
        <fullName evidence="4">DUF4267 domain-containing protein</fullName>
    </recommendedName>
</protein>
<dbReference type="Proteomes" id="UP000516134">
    <property type="component" value="Chromosome"/>
</dbReference>
<keyword evidence="3" id="KW-1185">Reference proteome</keyword>
<evidence type="ECO:0000313" key="2">
    <source>
        <dbReference type="EMBL" id="QNP43507.1"/>
    </source>
</evidence>
<feature type="transmembrane region" description="Helical" evidence="1">
    <location>
        <begin position="21"/>
        <end position="39"/>
    </location>
</feature>
<keyword evidence="1" id="KW-0472">Membrane</keyword>
<accession>A0ABX6T0Z6</accession>
<gene>
    <name evidence="2" type="ORF">H9L15_01590</name>
</gene>
<sequence length="141" mass="14665">MADENRKETGGVTTKRIALGLGYFSIALGLLEVAAPGRLARWLGLEGSRAARNTLFAFGLRELAAGGMLLRGPAVSTNMWNRVIGDAMDAGALGLALRGSNRKGAIAGALAFVGGAMAADLLTARALDRRTARTWPIGADR</sequence>